<evidence type="ECO:0000313" key="2">
    <source>
        <dbReference type="EMBL" id="MBB4098840.1"/>
    </source>
</evidence>
<reference evidence="2 3" key="1">
    <citation type="submission" date="2020-08" db="EMBL/GenBank/DDBJ databases">
        <title>Genomic Encyclopedia of Type Strains, Phase IV (KMG-IV): sequencing the most valuable type-strain genomes for metagenomic binning, comparative biology and taxonomic classification.</title>
        <authorList>
            <person name="Goeker M."/>
        </authorList>
    </citation>
    <scope>NUCLEOTIDE SEQUENCE [LARGE SCALE GENOMIC DNA]</scope>
    <source>
        <strain evidence="2 3">DSM 101806</strain>
    </source>
</reference>
<feature type="region of interest" description="Disordered" evidence="1">
    <location>
        <begin position="1"/>
        <end position="20"/>
    </location>
</feature>
<sequence length="171" mass="17993">MHRNFDWNGSGEAHGSLPRPNRHLTALAQDVARLAQPLLPAGNDLILGLEASSDGEIHLIWWRQRDFKRVATISAAPDAFCPEDSDEGALQDAAAALLDYLAGRWPSPPAALGVITDGTGVAFAPDHPSPSAEGWLLRHAIGESTLAMILDLDPAGSCGLLSGSQSAGSFH</sequence>
<dbReference type="EMBL" id="JACIEH010000002">
    <property type="protein sequence ID" value="MBB4098840.1"/>
    <property type="molecule type" value="Genomic_DNA"/>
</dbReference>
<gene>
    <name evidence="2" type="ORF">GGR46_002404</name>
</gene>
<comment type="caution">
    <text evidence="2">The sequence shown here is derived from an EMBL/GenBank/DDBJ whole genome shotgun (WGS) entry which is preliminary data.</text>
</comment>
<organism evidence="2 3">
    <name type="scientific">Sphingomonas kyeonggiensis</name>
    <dbReference type="NCBI Taxonomy" id="1268553"/>
    <lineage>
        <taxon>Bacteria</taxon>
        <taxon>Pseudomonadati</taxon>
        <taxon>Pseudomonadota</taxon>
        <taxon>Alphaproteobacteria</taxon>
        <taxon>Sphingomonadales</taxon>
        <taxon>Sphingomonadaceae</taxon>
        <taxon>Sphingomonas</taxon>
    </lineage>
</organism>
<proteinExistence type="predicted"/>
<dbReference type="RefSeq" id="WP_183997931.1">
    <property type="nucleotide sequence ID" value="NZ_JACIEH010000002.1"/>
</dbReference>
<evidence type="ECO:0000313" key="3">
    <source>
        <dbReference type="Proteomes" id="UP000557392"/>
    </source>
</evidence>
<keyword evidence="3" id="KW-1185">Reference proteome</keyword>
<dbReference type="Proteomes" id="UP000557392">
    <property type="component" value="Unassembled WGS sequence"/>
</dbReference>
<evidence type="ECO:0000256" key="1">
    <source>
        <dbReference type="SAM" id="MobiDB-lite"/>
    </source>
</evidence>
<protein>
    <submittedName>
        <fullName evidence="2">Uncharacterized protein</fullName>
    </submittedName>
</protein>
<dbReference type="AlphaFoldDB" id="A0A7W6JUU4"/>
<name>A0A7W6JUU4_9SPHN</name>
<accession>A0A7W6JUU4</accession>